<dbReference type="AlphaFoldDB" id="A0A6J2YQ67"/>
<dbReference type="PRINTS" id="PR00301">
    <property type="entry name" value="HEATSHOCK70"/>
</dbReference>
<dbReference type="Gene3D" id="2.60.34.10">
    <property type="entry name" value="Substrate Binding Domain Of DNAk, Chain A, domain 1"/>
    <property type="match status" value="1"/>
</dbReference>
<dbReference type="InterPro" id="IPR018181">
    <property type="entry name" value="Heat_shock_70_CS"/>
</dbReference>
<reference evidence="5" key="1">
    <citation type="submission" date="2025-08" db="UniProtKB">
        <authorList>
            <consortium name="RefSeq"/>
        </authorList>
    </citation>
    <scope>IDENTIFICATION</scope>
    <source>
        <tissue evidence="5">Gonads</tissue>
    </source>
</reference>
<evidence type="ECO:0000256" key="1">
    <source>
        <dbReference type="ARBA" id="ARBA00007381"/>
    </source>
</evidence>
<dbReference type="InterPro" id="IPR013126">
    <property type="entry name" value="Hsp_70_fam"/>
</dbReference>
<accession>A0A6J2YQ67</accession>
<dbReference type="Proteomes" id="UP000504635">
    <property type="component" value="Unplaced"/>
</dbReference>
<dbReference type="SUPFAM" id="SSF100920">
    <property type="entry name" value="Heat shock protein 70kD (HSP70), peptide-binding domain"/>
    <property type="match status" value="1"/>
</dbReference>
<protein>
    <submittedName>
        <fullName evidence="5">Uncharacterized protein LOC115889566</fullName>
    </submittedName>
</protein>
<dbReference type="KEGG" id="soy:115889566"/>
<name>A0A6J2YQ67_SITOR</name>
<organism evidence="4 5">
    <name type="scientific">Sitophilus oryzae</name>
    <name type="common">Rice weevil</name>
    <name type="synonym">Curculio oryzae</name>
    <dbReference type="NCBI Taxonomy" id="7048"/>
    <lineage>
        <taxon>Eukaryota</taxon>
        <taxon>Metazoa</taxon>
        <taxon>Ecdysozoa</taxon>
        <taxon>Arthropoda</taxon>
        <taxon>Hexapoda</taxon>
        <taxon>Insecta</taxon>
        <taxon>Pterygota</taxon>
        <taxon>Neoptera</taxon>
        <taxon>Endopterygota</taxon>
        <taxon>Coleoptera</taxon>
        <taxon>Polyphaga</taxon>
        <taxon>Cucujiformia</taxon>
        <taxon>Curculionidae</taxon>
        <taxon>Dryophthorinae</taxon>
        <taxon>Sitophilus</taxon>
    </lineage>
</organism>
<dbReference type="InterPro" id="IPR029047">
    <property type="entry name" value="HSP70_peptide-bd_sf"/>
</dbReference>
<dbReference type="GO" id="GO:0140662">
    <property type="term" value="F:ATP-dependent protein folding chaperone"/>
    <property type="evidence" value="ECO:0007669"/>
    <property type="project" value="InterPro"/>
</dbReference>
<evidence type="ECO:0000256" key="2">
    <source>
        <dbReference type="ARBA" id="ARBA00022741"/>
    </source>
</evidence>
<dbReference type="OrthoDB" id="6765990at2759"/>
<dbReference type="GO" id="GO:0005524">
    <property type="term" value="F:ATP binding"/>
    <property type="evidence" value="ECO:0007669"/>
    <property type="project" value="UniProtKB-KW"/>
</dbReference>
<evidence type="ECO:0000313" key="4">
    <source>
        <dbReference type="Proteomes" id="UP000504635"/>
    </source>
</evidence>
<dbReference type="Pfam" id="PF00012">
    <property type="entry name" value="HSP70"/>
    <property type="match status" value="1"/>
</dbReference>
<dbReference type="GeneID" id="115889566"/>
<sequence>MTSRALNLVQKCLTGVGLTKRDINEVILVGGMTRMPKIRDELRNFFDKNLKTGMNPDEAVALGAAIQASALQYKFKELQRYVVSEVTPLSLGICGSCALMGTVIKKNTALPAKGSIILGTSVNDQNKCKFKIFEGERKNCAFNNLLGEFTINNLPKGKAGDVKFEANFLLNHDGILEVEAHETMTNQTSKLIVTLENYRFCQDKISNIIDDAETNCLDDLLFEIDRAAPFVVSVDSVAVQSFHFARSLGVF</sequence>
<keyword evidence="3" id="KW-0067">ATP-binding</keyword>
<evidence type="ECO:0000313" key="5">
    <source>
        <dbReference type="RefSeq" id="XP_030765482.1"/>
    </source>
</evidence>
<comment type="similarity">
    <text evidence="1">Belongs to the heat shock protein 70 family.</text>
</comment>
<dbReference type="Gene3D" id="3.30.420.40">
    <property type="match status" value="2"/>
</dbReference>
<keyword evidence="2" id="KW-0547">Nucleotide-binding</keyword>
<dbReference type="InParanoid" id="A0A6J2YQ67"/>
<dbReference type="PANTHER" id="PTHR19375">
    <property type="entry name" value="HEAT SHOCK PROTEIN 70KDA"/>
    <property type="match status" value="1"/>
</dbReference>
<dbReference type="PROSITE" id="PS01036">
    <property type="entry name" value="HSP70_3"/>
    <property type="match status" value="1"/>
</dbReference>
<dbReference type="SUPFAM" id="SSF53067">
    <property type="entry name" value="Actin-like ATPase domain"/>
    <property type="match status" value="1"/>
</dbReference>
<gene>
    <name evidence="5" type="primary">LOC115889566</name>
</gene>
<dbReference type="InterPro" id="IPR043129">
    <property type="entry name" value="ATPase_NBD"/>
</dbReference>
<dbReference type="RefSeq" id="XP_030765482.1">
    <property type="nucleotide sequence ID" value="XM_030909622.1"/>
</dbReference>
<evidence type="ECO:0000256" key="3">
    <source>
        <dbReference type="ARBA" id="ARBA00022840"/>
    </source>
</evidence>
<keyword evidence="4" id="KW-1185">Reference proteome</keyword>
<proteinExistence type="inferred from homology"/>